<organism evidence="1">
    <name type="scientific">marine sediment metagenome</name>
    <dbReference type="NCBI Taxonomy" id="412755"/>
    <lineage>
        <taxon>unclassified sequences</taxon>
        <taxon>metagenomes</taxon>
        <taxon>ecological metagenomes</taxon>
    </lineage>
</organism>
<protein>
    <submittedName>
        <fullName evidence="1">Uncharacterized protein</fullName>
    </submittedName>
</protein>
<comment type="caution">
    <text evidence="1">The sequence shown here is derived from an EMBL/GenBank/DDBJ whole genome shotgun (WGS) entry which is preliminary data.</text>
</comment>
<dbReference type="EMBL" id="LAZR01031613">
    <property type="protein sequence ID" value="KKL53251.1"/>
    <property type="molecule type" value="Genomic_DNA"/>
</dbReference>
<evidence type="ECO:0000313" key="1">
    <source>
        <dbReference type="EMBL" id="KKL53251.1"/>
    </source>
</evidence>
<gene>
    <name evidence="1" type="ORF">LCGC14_2277330</name>
</gene>
<dbReference type="Gene3D" id="3.40.50.10630">
    <property type="entry name" value="Uracil-DNA glycosylase-like"/>
    <property type="match status" value="1"/>
</dbReference>
<feature type="non-terminal residue" evidence="1">
    <location>
        <position position="1"/>
    </location>
</feature>
<name>A0A0F9DHI1_9ZZZZ</name>
<sequence>VPYELEDVYPANVGGGGVKHFKDDHYDRVKPILARRMADYLRAHAGSYDHFATFTHARYGDVMAEARRLAGVDMAIFPDDAGPIVIDMAGSRPRTYWAKYWIQLCLEIIKWLPPAARKQARRRLRERQVHYR</sequence>
<accession>A0A0F9DHI1</accession>
<reference evidence="1" key="1">
    <citation type="journal article" date="2015" name="Nature">
        <title>Complex archaea that bridge the gap between prokaryotes and eukaryotes.</title>
        <authorList>
            <person name="Spang A."/>
            <person name="Saw J.H."/>
            <person name="Jorgensen S.L."/>
            <person name="Zaremba-Niedzwiedzka K."/>
            <person name="Martijn J."/>
            <person name="Lind A.E."/>
            <person name="van Eijk R."/>
            <person name="Schleper C."/>
            <person name="Guy L."/>
            <person name="Ettema T.J."/>
        </authorList>
    </citation>
    <scope>NUCLEOTIDE SEQUENCE</scope>
</reference>
<proteinExistence type="predicted"/>
<dbReference type="AlphaFoldDB" id="A0A0F9DHI1"/>